<keyword evidence="1" id="KW-1133">Transmembrane helix</keyword>
<reference evidence="2 3" key="1">
    <citation type="submission" date="2021-06" db="EMBL/GenBank/DDBJ databases">
        <title>Caerostris extrusa draft genome.</title>
        <authorList>
            <person name="Kono N."/>
            <person name="Arakawa K."/>
        </authorList>
    </citation>
    <scope>NUCLEOTIDE SEQUENCE [LARGE SCALE GENOMIC DNA]</scope>
</reference>
<keyword evidence="1" id="KW-0472">Membrane</keyword>
<comment type="caution">
    <text evidence="2">The sequence shown here is derived from an EMBL/GenBank/DDBJ whole genome shotgun (WGS) entry which is preliminary data.</text>
</comment>
<gene>
    <name evidence="2" type="ORF">CEXT_568401</name>
</gene>
<dbReference type="Proteomes" id="UP001054945">
    <property type="component" value="Unassembled WGS sequence"/>
</dbReference>
<dbReference type="EMBL" id="BPLR01005375">
    <property type="protein sequence ID" value="GIY01842.1"/>
    <property type="molecule type" value="Genomic_DNA"/>
</dbReference>
<feature type="transmembrane region" description="Helical" evidence="1">
    <location>
        <begin position="30"/>
        <end position="47"/>
    </location>
</feature>
<evidence type="ECO:0000313" key="2">
    <source>
        <dbReference type="EMBL" id="GIY01842.1"/>
    </source>
</evidence>
<sequence length="108" mass="12706">MLEIERAKVLLGNLSFSVLSGILFMRWFELNIFVVICMIFLIGYIGIKMKDNGYDWTAYRAEERDPFEIQLLCSGLIMLLISVHFFVVFVRLAPIVTIFDYCFDWIFC</sequence>
<keyword evidence="3" id="KW-1185">Reference proteome</keyword>
<organism evidence="2 3">
    <name type="scientific">Caerostris extrusa</name>
    <name type="common">Bark spider</name>
    <name type="synonym">Caerostris bankana</name>
    <dbReference type="NCBI Taxonomy" id="172846"/>
    <lineage>
        <taxon>Eukaryota</taxon>
        <taxon>Metazoa</taxon>
        <taxon>Ecdysozoa</taxon>
        <taxon>Arthropoda</taxon>
        <taxon>Chelicerata</taxon>
        <taxon>Arachnida</taxon>
        <taxon>Araneae</taxon>
        <taxon>Araneomorphae</taxon>
        <taxon>Entelegynae</taxon>
        <taxon>Araneoidea</taxon>
        <taxon>Araneidae</taxon>
        <taxon>Caerostris</taxon>
    </lineage>
</organism>
<protein>
    <submittedName>
        <fullName evidence="2">Uncharacterized protein</fullName>
    </submittedName>
</protein>
<proteinExistence type="predicted"/>
<feature type="transmembrane region" description="Helical" evidence="1">
    <location>
        <begin position="67"/>
        <end position="90"/>
    </location>
</feature>
<name>A0AAV4Q0E3_CAEEX</name>
<evidence type="ECO:0000313" key="3">
    <source>
        <dbReference type="Proteomes" id="UP001054945"/>
    </source>
</evidence>
<accession>A0AAV4Q0E3</accession>
<evidence type="ECO:0000256" key="1">
    <source>
        <dbReference type="SAM" id="Phobius"/>
    </source>
</evidence>
<dbReference type="AlphaFoldDB" id="A0AAV4Q0E3"/>
<keyword evidence="1" id="KW-0812">Transmembrane</keyword>